<reference evidence="3 4" key="1">
    <citation type="submission" date="2019-08" db="EMBL/GenBank/DDBJ databases">
        <title>Draft genome sequences of two oriental melons (Cucumis melo L. var makuwa).</title>
        <authorList>
            <person name="Kwon S.-Y."/>
        </authorList>
    </citation>
    <scope>NUCLEOTIDE SEQUENCE [LARGE SCALE GENOMIC DNA]</scope>
    <source>
        <strain evidence="4">cv. Chang Bougi</strain>
        <strain evidence="3">cv. SW 3</strain>
        <tissue evidence="1">Leaf</tissue>
    </source>
</reference>
<comment type="caution">
    <text evidence="1">The sequence shown here is derived from an EMBL/GenBank/DDBJ whole genome shotgun (WGS) entry which is preliminary data.</text>
</comment>
<organism evidence="1 3">
    <name type="scientific">Cucumis melo var. makuwa</name>
    <name type="common">Oriental melon</name>
    <dbReference type="NCBI Taxonomy" id="1194695"/>
    <lineage>
        <taxon>Eukaryota</taxon>
        <taxon>Viridiplantae</taxon>
        <taxon>Streptophyta</taxon>
        <taxon>Embryophyta</taxon>
        <taxon>Tracheophyta</taxon>
        <taxon>Spermatophyta</taxon>
        <taxon>Magnoliopsida</taxon>
        <taxon>eudicotyledons</taxon>
        <taxon>Gunneridae</taxon>
        <taxon>Pentapetalae</taxon>
        <taxon>rosids</taxon>
        <taxon>fabids</taxon>
        <taxon>Cucurbitales</taxon>
        <taxon>Cucurbitaceae</taxon>
        <taxon>Benincaseae</taxon>
        <taxon>Cucumis</taxon>
    </lineage>
</organism>
<name>A0A5A7UWR6_CUCMM</name>
<protein>
    <submittedName>
        <fullName evidence="1">Uncharacterized protein</fullName>
    </submittedName>
</protein>
<evidence type="ECO:0000313" key="2">
    <source>
        <dbReference type="EMBL" id="TYK22042.1"/>
    </source>
</evidence>
<dbReference type="EMBL" id="SSTE01005668">
    <property type="protein sequence ID" value="KAA0060292.1"/>
    <property type="molecule type" value="Genomic_DNA"/>
</dbReference>
<proteinExistence type="predicted"/>
<sequence length="86" mass="9519">MTRQEDEASLLTKNAVMSSLAGVGSQEEFNFVVNTVAVQISDPDDLQAEANSPISINNVIEEDDEDDFNSYVDYDINDPFLDSQPM</sequence>
<dbReference type="Proteomes" id="UP000321393">
    <property type="component" value="Unassembled WGS sequence"/>
</dbReference>
<accession>A0A5A7UWR6</accession>
<evidence type="ECO:0000313" key="1">
    <source>
        <dbReference type="EMBL" id="KAA0060292.1"/>
    </source>
</evidence>
<dbReference type="AlphaFoldDB" id="A0A5A7UWR6"/>
<dbReference type="EMBL" id="SSTD01005234">
    <property type="protein sequence ID" value="TYK22042.1"/>
    <property type="molecule type" value="Genomic_DNA"/>
</dbReference>
<gene>
    <name evidence="2" type="ORF">E5676_scaffold318G00160</name>
    <name evidence="1" type="ORF">E6C27_scaffold22G00670</name>
</gene>
<evidence type="ECO:0000313" key="4">
    <source>
        <dbReference type="Proteomes" id="UP000321947"/>
    </source>
</evidence>
<dbReference type="Proteomes" id="UP000321947">
    <property type="component" value="Unassembled WGS sequence"/>
</dbReference>
<evidence type="ECO:0000313" key="3">
    <source>
        <dbReference type="Proteomes" id="UP000321393"/>
    </source>
</evidence>